<evidence type="ECO:0000313" key="1">
    <source>
        <dbReference type="EMBL" id="MBI1756533.1"/>
    </source>
</evidence>
<dbReference type="AlphaFoldDB" id="A0A931LSA4"/>
<reference evidence="1" key="1">
    <citation type="submission" date="2020-07" db="EMBL/GenBank/DDBJ databases">
        <title>Huge and variable diversity of episymbiotic CPR bacteria and DPANN archaea in groundwater ecosystems.</title>
        <authorList>
            <person name="He C.Y."/>
            <person name="Keren R."/>
            <person name="Whittaker M."/>
            <person name="Farag I.F."/>
            <person name="Doudna J."/>
            <person name="Cate J.H.D."/>
            <person name="Banfield J.F."/>
        </authorList>
    </citation>
    <scope>NUCLEOTIDE SEQUENCE</scope>
    <source>
        <strain evidence="1">NC_groundwater_17_Pr7_B-0.1um_64_12</strain>
    </source>
</reference>
<accession>A0A931LSA4</accession>
<comment type="caution">
    <text evidence="1">The sequence shown here is derived from an EMBL/GenBank/DDBJ whole genome shotgun (WGS) entry which is preliminary data.</text>
</comment>
<sequence>MSDAAQLWNDILPEVKRGVIGVGVWASLNSCKAVALEEGVLVLGLPYEMGELGGHLKVPSTKRLIETTASAKLGHPTSLRVIEGVAAEDWEAVKRKDAEGRRMQDQAMAKMRAELSAKASWEGVFEQLSRRFAAVPTKSLPQNRARFFEEALDLIVETRRAQETWDDVGERNFARCLERVAQYVDMPSAAVAIEVLRRAGEL</sequence>
<gene>
    <name evidence="1" type="ORF">HYR64_05440</name>
</gene>
<organism evidence="1 2">
    <name type="scientific">Fimbriimonas ginsengisoli</name>
    <dbReference type="NCBI Taxonomy" id="1005039"/>
    <lineage>
        <taxon>Bacteria</taxon>
        <taxon>Bacillati</taxon>
        <taxon>Armatimonadota</taxon>
        <taxon>Fimbriimonadia</taxon>
        <taxon>Fimbriimonadales</taxon>
        <taxon>Fimbriimonadaceae</taxon>
        <taxon>Fimbriimonas</taxon>
    </lineage>
</organism>
<protein>
    <submittedName>
        <fullName evidence="1">Uncharacterized protein</fullName>
    </submittedName>
</protein>
<dbReference type="EMBL" id="JACOSL010000033">
    <property type="protein sequence ID" value="MBI1756533.1"/>
    <property type="molecule type" value="Genomic_DNA"/>
</dbReference>
<name>A0A931LSA4_FIMGI</name>
<dbReference type="Proteomes" id="UP000727962">
    <property type="component" value="Unassembled WGS sequence"/>
</dbReference>
<proteinExistence type="predicted"/>
<evidence type="ECO:0000313" key="2">
    <source>
        <dbReference type="Proteomes" id="UP000727962"/>
    </source>
</evidence>